<evidence type="ECO:0000259" key="8">
    <source>
        <dbReference type="Pfam" id="PF02163"/>
    </source>
</evidence>
<evidence type="ECO:0000313" key="10">
    <source>
        <dbReference type="Proteomes" id="UP000243819"/>
    </source>
</evidence>
<keyword evidence="5 7" id="KW-1133">Transmembrane helix</keyword>
<keyword evidence="6 7" id="KW-0472">Membrane</keyword>
<dbReference type="GO" id="GO:0016020">
    <property type="term" value="C:membrane"/>
    <property type="evidence" value="ECO:0007669"/>
    <property type="project" value="UniProtKB-SubCell"/>
</dbReference>
<proteinExistence type="inferred from homology"/>
<evidence type="ECO:0000256" key="7">
    <source>
        <dbReference type="SAM" id="Phobius"/>
    </source>
</evidence>
<comment type="similarity">
    <text evidence="3">Belongs to the peptidase M50B family.</text>
</comment>
<evidence type="ECO:0000256" key="4">
    <source>
        <dbReference type="ARBA" id="ARBA00022692"/>
    </source>
</evidence>
<comment type="cofactor">
    <cofactor evidence="1">
        <name>Zn(2+)</name>
        <dbReference type="ChEBI" id="CHEBI:29105"/>
    </cofactor>
</comment>
<feature type="transmembrane region" description="Helical" evidence="7">
    <location>
        <begin position="14"/>
        <end position="35"/>
    </location>
</feature>
<keyword evidence="10" id="KW-1185">Reference proteome</keyword>
<feature type="transmembrane region" description="Helical" evidence="7">
    <location>
        <begin position="42"/>
        <end position="62"/>
    </location>
</feature>
<accession>A0A1I0B8S2</accession>
<sequence>MQDKNFDFDADKDAILTILLTFCLSFFFFFLLLYISGRVPVTIILINFLKFVVIYFICVFIHEIGHLLVFLIKGYEIKVVIIGPFAIINSNKLKLKCITPFIGGGIVIPGLKDVKDEEGYNKLVDDLRLVLITGPFFSAIVLILTIIKTLITRDITILSFFIIISNILIIFSAIGKRGVPGDIHQFIKYKRNKDEAIPIFYNYTRLDNNPNSFLKIKFLHYVEEKILSGETLDLNIIQLALTLYILEKRKIPNYFNDYLNNIFILAFKKSNYYYNRVQIHVIIHLLIYIEKIFNNNNERILNYLDILSKDPVIDIYKKDPVLKYHQSRTKYLLGERDEDLFGRNCTPDIYYSIFNEFKQYRMIEYKINRMILDSEHNKRH</sequence>
<dbReference type="EMBL" id="FOIF01000034">
    <property type="protein sequence ID" value="SET03257.1"/>
    <property type="molecule type" value="Genomic_DNA"/>
</dbReference>
<feature type="domain" description="Peptidase M50" evidence="8">
    <location>
        <begin position="51"/>
        <end position="177"/>
    </location>
</feature>
<dbReference type="RefSeq" id="WP_091351040.1">
    <property type="nucleotide sequence ID" value="NZ_FOIF01000034.1"/>
</dbReference>
<organism evidence="9 10">
    <name type="scientific">Anaerobranca gottschalkii DSM 13577</name>
    <dbReference type="NCBI Taxonomy" id="1120990"/>
    <lineage>
        <taxon>Bacteria</taxon>
        <taxon>Bacillati</taxon>
        <taxon>Bacillota</taxon>
        <taxon>Clostridia</taxon>
        <taxon>Eubacteriales</taxon>
        <taxon>Proteinivoracaceae</taxon>
        <taxon>Anaerobranca</taxon>
    </lineage>
</organism>
<evidence type="ECO:0000256" key="2">
    <source>
        <dbReference type="ARBA" id="ARBA00004141"/>
    </source>
</evidence>
<comment type="subcellular location">
    <subcellularLocation>
        <location evidence="2">Membrane</location>
        <topology evidence="2">Multi-pass membrane protein</topology>
    </subcellularLocation>
</comment>
<keyword evidence="4 7" id="KW-0812">Transmembrane</keyword>
<evidence type="ECO:0000313" key="9">
    <source>
        <dbReference type="EMBL" id="SET03257.1"/>
    </source>
</evidence>
<dbReference type="Proteomes" id="UP000243819">
    <property type="component" value="Unassembled WGS sequence"/>
</dbReference>
<protein>
    <recommendedName>
        <fullName evidence="8">Peptidase M50 domain-containing protein</fullName>
    </recommendedName>
</protein>
<reference evidence="10" key="1">
    <citation type="submission" date="2016-10" db="EMBL/GenBank/DDBJ databases">
        <authorList>
            <person name="Varghese N."/>
            <person name="Submissions S."/>
        </authorList>
    </citation>
    <scope>NUCLEOTIDE SEQUENCE [LARGE SCALE GENOMIC DNA]</scope>
    <source>
        <strain evidence="10">DSM 13577</strain>
    </source>
</reference>
<dbReference type="STRING" id="1120990.SAMN03080614_103417"/>
<feature type="transmembrane region" description="Helical" evidence="7">
    <location>
        <begin position="157"/>
        <end position="175"/>
    </location>
</feature>
<dbReference type="GO" id="GO:0006508">
    <property type="term" value="P:proteolysis"/>
    <property type="evidence" value="ECO:0007669"/>
    <property type="project" value="InterPro"/>
</dbReference>
<name>A0A1I0B8S2_9FIRM</name>
<feature type="transmembrane region" description="Helical" evidence="7">
    <location>
        <begin position="129"/>
        <end position="151"/>
    </location>
</feature>
<dbReference type="AlphaFoldDB" id="A0A1I0B8S2"/>
<evidence type="ECO:0000256" key="3">
    <source>
        <dbReference type="ARBA" id="ARBA00007931"/>
    </source>
</evidence>
<evidence type="ECO:0000256" key="6">
    <source>
        <dbReference type="ARBA" id="ARBA00023136"/>
    </source>
</evidence>
<dbReference type="InterPro" id="IPR008915">
    <property type="entry name" value="Peptidase_M50"/>
</dbReference>
<gene>
    <name evidence="9" type="ORF">SAMN03080614_103417</name>
</gene>
<evidence type="ECO:0000256" key="5">
    <source>
        <dbReference type="ARBA" id="ARBA00022989"/>
    </source>
</evidence>
<dbReference type="Pfam" id="PF02163">
    <property type="entry name" value="Peptidase_M50"/>
    <property type="match status" value="1"/>
</dbReference>
<evidence type="ECO:0000256" key="1">
    <source>
        <dbReference type="ARBA" id="ARBA00001947"/>
    </source>
</evidence>